<feature type="compositionally biased region" description="Acidic residues" evidence="7">
    <location>
        <begin position="251"/>
        <end position="260"/>
    </location>
</feature>
<dbReference type="OrthoDB" id="1746530at2759"/>
<keyword evidence="4" id="KW-0240">DNA-directed RNA polymerase</keyword>
<keyword evidence="5" id="KW-0804">Transcription</keyword>
<evidence type="ECO:0000256" key="4">
    <source>
        <dbReference type="ARBA" id="ARBA00022478"/>
    </source>
</evidence>
<dbReference type="GO" id="GO:0000166">
    <property type="term" value="F:nucleotide binding"/>
    <property type="evidence" value="ECO:0007669"/>
    <property type="project" value="InterPro"/>
</dbReference>
<name>A0A854QGW7_CRYNE</name>
<dbReference type="InterPro" id="IPR005574">
    <property type="entry name" value="Rpb4/RPC9"/>
</dbReference>
<evidence type="ECO:0000313" key="9">
    <source>
        <dbReference type="Proteomes" id="UP000199727"/>
    </source>
</evidence>
<dbReference type="PANTHER" id="PTHR15561:SF0">
    <property type="entry name" value="DNA-DIRECTED RNA POLYMERASE III SUBUNIT RPC9"/>
    <property type="match status" value="1"/>
</dbReference>
<comment type="subcellular location">
    <subcellularLocation>
        <location evidence="1">Nucleus</location>
    </subcellularLocation>
</comment>
<dbReference type="GO" id="GO:0006384">
    <property type="term" value="P:transcription initiation at RNA polymerase III promoter"/>
    <property type="evidence" value="ECO:0007669"/>
    <property type="project" value="InterPro"/>
</dbReference>
<reference evidence="8 9" key="1">
    <citation type="submission" date="2017-06" db="EMBL/GenBank/DDBJ databases">
        <title>Global population genomics of the pathogenic fungus Cryptococcus neoformans var. grubii.</title>
        <authorList>
            <person name="Cuomo C."/>
            <person name="Litvintseva A."/>
            <person name="Chen Y."/>
            <person name="Young S."/>
            <person name="Zeng Q."/>
            <person name="Chapman S."/>
            <person name="Gujja S."/>
            <person name="Saif S."/>
            <person name="Birren B."/>
        </authorList>
    </citation>
    <scope>NUCLEOTIDE SEQUENCE [LARGE SCALE GENOMIC DNA]</scope>
    <source>
        <strain evidence="8 9">Tu259-1</strain>
    </source>
</reference>
<dbReference type="Gene3D" id="1.20.1250.40">
    <property type="match status" value="1"/>
</dbReference>
<dbReference type="EMBL" id="AMKT01000016">
    <property type="protein sequence ID" value="OXG28264.1"/>
    <property type="molecule type" value="Genomic_DNA"/>
</dbReference>
<protein>
    <recommendedName>
        <fullName evidence="3">DNA-directed RNA polymerase III subunit RPC9</fullName>
    </recommendedName>
</protein>
<proteinExistence type="inferred from homology"/>
<dbReference type="InterPro" id="IPR038324">
    <property type="entry name" value="Rpb4/RPC9_sf"/>
</dbReference>
<feature type="region of interest" description="Disordered" evidence="7">
    <location>
        <begin position="241"/>
        <end position="260"/>
    </location>
</feature>
<dbReference type="SUPFAM" id="SSF47819">
    <property type="entry name" value="HRDC-like"/>
    <property type="match status" value="1"/>
</dbReference>
<comment type="similarity">
    <text evidence="2">Belongs to the eukaryotic RPC9 RNA polymerase subunit family.</text>
</comment>
<dbReference type="PANTHER" id="PTHR15561">
    <property type="entry name" value="CALCITONIN GENE-RELATED PEPTIDE-RECEPTOR COMPONENT PROTEIN"/>
    <property type="match status" value="1"/>
</dbReference>
<keyword evidence="6" id="KW-0539">Nucleus</keyword>
<dbReference type="InterPro" id="IPR010997">
    <property type="entry name" value="HRDC-like_sf"/>
</dbReference>
<evidence type="ECO:0000256" key="1">
    <source>
        <dbReference type="ARBA" id="ARBA00004123"/>
    </source>
</evidence>
<sequence>MKFSSTAPQHLANREVLDHFISLKQETDRLGEAIALKKARDSAAARKLYPLERDDPDKKDDPSLFEPLSAEKEVELKVAERRGLSDELVWIQNEVIKYLCSDLVPTSRQTPEGVAQLANELQDHQLTKAEVLQLCNLAPGEPVTLYSVSLYMSQKTNMPFNGLVQIIEEADTRFYPDASGKLDEIGNQIYNTLLTSPPDELLPYMPNQAGAVSNEEAYDPVYLDNADAEMEEMAMMQEEEFIHETGREGGVDDEQDGDMD</sequence>
<evidence type="ECO:0000256" key="3">
    <source>
        <dbReference type="ARBA" id="ARBA00016672"/>
    </source>
</evidence>
<evidence type="ECO:0000256" key="7">
    <source>
        <dbReference type="SAM" id="MobiDB-lite"/>
    </source>
</evidence>
<dbReference type="InterPro" id="IPR038846">
    <property type="entry name" value="RPC9"/>
</dbReference>
<comment type="caution">
    <text evidence="8">The sequence shown here is derived from an EMBL/GenBank/DDBJ whole genome shotgun (WGS) entry which is preliminary data.</text>
</comment>
<organism evidence="8 9">
    <name type="scientific">Cryptococcus neoformans Tu259-1</name>
    <dbReference type="NCBI Taxonomy" id="1230072"/>
    <lineage>
        <taxon>Eukaryota</taxon>
        <taxon>Fungi</taxon>
        <taxon>Dikarya</taxon>
        <taxon>Basidiomycota</taxon>
        <taxon>Agaricomycotina</taxon>
        <taxon>Tremellomycetes</taxon>
        <taxon>Tremellales</taxon>
        <taxon>Cryptococcaceae</taxon>
        <taxon>Cryptococcus</taxon>
        <taxon>Cryptococcus neoformans species complex</taxon>
    </lineage>
</organism>
<evidence type="ECO:0000256" key="6">
    <source>
        <dbReference type="ARBA" id="ARBA00023242"/>
    </source>
</evidence>
<dbReference type="Proteomes" id="UP000199727">
    <property type="component" value="Unassembled WGS sequence"/>
</dbReference>
<dbReference type="Pfam" id="PF03874">
    <property type="entry name" value="RNA_pol_Rpb4"/>
    <property type="match status" value="1"/>
</dbReference>
<evidence type="ECO:0000256" key="5">
    <source>
        <dbReference type="ARBA" id="ARBA00023163"/>
    </source>
</evidence>
<dbReference type="AlphaFoldDB" id="A0A854QGW7"/>
<feature type="compositionally biased region" description="Basic and acidic residues" evidence="7">
    <location>
        <begin position="241"/>
        <end position="250"/>
    </location>
</feature>
<gene>
    <name evidence="8" type="ORF">C361_00962</name>
</gene>
<accession>A0A854QGW7</accession>
<evidence type="ECO:0000313" key="8">
    <source>
        <dbReference type="EMBL" id="OXG28264.1"/>
    </source>
</evidence>
<evidence type="ECO:0000256" key="2">
    <source>
        <dbReference type="ARBA" id="ARBA00006898"/>
    </source>
</evidence>
<dbReference type="GO" id="GO:0005666">
    <property type="term" value="C:RNA polymerase III complex"/>
    <property type="evidence" value="ECO:0007669"/>
    <property type="project" value="InterPro"/>
</dbReference>